<evidence type="ECO:0000313" key="2">
    <source>
        <dbReference type="Proteomes" id="UP000628448"/>
    </source>
</evidence>
<keyword evidence="2" id="KW-1185">Reference proteome</keyword>
<comment type="caution">
    <text evidence="1">The sequence shown here is derived from an EMBL/GenBank/DDBJ whole genome shotgun (WGS) entry which is preliminary data.</text>
</comment>
<protein>
    <submittedName>
        <fullName evidence="1">NRDE family protein</fullName>
    </submittedName>
</protein>
<evidence type="ECO:0000313" key="1">
    <source>
        <dbReference type="EMBL" id="MBG9377031.1"/>
    </source>
</evidence>
<gene>
    <name evidence="1" type="ORF">I5907_12370</name>
</gene>
<dbReference type="InterPro" id="IPR008551">
    <property type="entry name" value="TANGO2"/>
</dbReference>
<organism evidence="1 2">
    <name type="scientific">Panacibacter microcysteis</name>
    <dbReference type="NCBI Taxonomy" id="2793269"/>
    <lineage>
        <taxon>Bacteria</taxon>
        <taxon>Pseudomonadati</taxon>
        <taxon>Bacteroidota</taxon>
        <taxon>Chitinophagia</taxon>
        <taxon>Chitinophagales</taxon>
        <taxon>Chitinophagaceae</taxon>
        <taxon>Panacibacter</taxon>
    </lineage>
</organism>
<proteinExistence type="predicted"/>
<dbReference type="Proteomes" id="UP000628448">
    <property type="component" value="Unassembled WGS sequence"/>
</dbReference>
<reference evidence="1" key="1">
    <citation type="submission" date="2020-11" db="EMBL/GenBank/DDBJ databases">
        <title>Bacterial whole genome sequence for Panacibacter sp. DH6.</title>
        <authorList>
            <person name="Le V."/>
            <person name="Ko S."/>
            <person name="Ahn C.-Y."/>
            <person name="Oh H.-M."/>
        </authorList>
    </citation>
    <scope>NUCLEOTIDE SEQUENCE</scope>
    <source>
        <strain evidence="1">DH6</strain>
    </source>
</reference>
<sequence>MCTVTFLRVANKYLITSNRDESRLRKTALPPAIHRIAQGNILFPKDANAGGTWIAVHENGNAVVLLNGAFIRHSHNPPYRKSRGIILLEIIAERSPLNAFNQVPFQNIEPFTMVLFCFDELYECRWDGRRRHIRLLDKTLPHMWSSATLYEPAIVAKREKWFANWLQENSTPSLNDIMHFHAAGGDGDLFNDLRMNREGHMLTVSITGIEISGTGARMVYKDLTTETEYQQILSLTGALTTNE</sequence>
<dbReference type="AlphaFoldDB" id="A0A931E7X8"/>
<dbReference type="PANTHER" id="PTHR17985">
    <property type="entry name" value="SER/THR-RICH PROTEIN T10 IN DGCR REGION"/>
    <property type="match status" value="1"/>
</dbReference>
<dbReference type="EMBL" id="JADWYR010000002">
    <property type="protein sequence ID" value="MBG9377031.1"/>
    <property type="molecule type" value="Genomic_DNA"/>
</dbReference>
<name>A0A931E7X8_9BACT</name>
<dbReference type="PANTHER" id="PTHR17985:SF8">
    <property type="entry name" value="TRANSPORT AND GOLGI ORGANIZATION PROTEIN 2 HOMOLOG"/>
    <property type="match status" value="1"/>
</dbReference>
<dbReference type="Pfam" id="PF05742">
    <property type="entry name" value="TANGO2"/>
    <property type="match status" value="1"/>
</dbReference>
<dbReference type="RefSeq" id="WP_196991133.1">
    <property type="nucleotide sequence ID" value="NZ_JADWYR010000002.1"/>
</dbReference>
<accession>A0A931E7X8</accession>